<organism evidence="1 2">
    <name type="scientific">Euroglyphus maynei</name>
    <name type="common">Mayne's house dust mite</name>
    <dbReference type="NCBI Taxonomy" id="6958"/>
    <lineage>
        <taxon>Eukaryota</taxon>
        <taxon>Metazoa</taxon>
        <taxon>Ecdysozoa</taxon>
        <taxon>Arthropoda</taxon>
        <taxon>Chelicerata</taxon>
        <taxon>Arachnida</taxon>
        <taxon>Acari</taxon>
        <taxon>Acariformes</taxon>
        <taxon>Sarcoptiformes</taxon>
        <taxon>Astigmata</taxon>
        <taxon>Psoroptidia</taxon>
        <taxon>Analgoidea</taxon>
        <taxon>Pyroglyphidae</taxon>
        <taxon>Pyroglyphinae</taxon>
        <taxon>Euroglyphus</taxon>
    </lineage>
</organism>
<dbReference type="EMBL" id="MUJZ01004604">
    <property type="protein sequence ID" value="OTF83212.1"/>
    <property type="molecule type" value="Genomic_DNA"/>
</dbReference>
<comment type="caution">
    <text evidence="1">The sequence shown here is derived from an EMBL/GenBank/DDBJ whole genome shotgun (WGS) entry which is preliminary data.</text>
</comment>
<dbReference type="Proteomes" id="UP000194236">
    <property type="component" value="Unassembled WGS sequence"/>
</dbReference>
<evidence type="ECO:0000313" key="2">
    <source>
        <dbReference type="Proteomes" id="UP000194236"/>
    </source>
</evidence>
<proteinExistence type="predicted"/>
<keyword evidence="2" id="KW-1185">Reference proteome</keyword>
<protein>
    <submittedName>
        <fullName evidence="1">Uncharacterized protein</fullName>
    </submittedName>
</protein>
<gene>
    <name evidence="1" type="ORF">BLA29_011947</name>
</gene>
<name>A0A1Y3BR00_EURMA</name>
<dbReference type="AlphaFoldDB" id="A0A1Y3BR00"/>
<accession>A0A1Y3BR00</accession>
<sequence length="36" mass="4362">MAVQFVWHFSRSSITNVEKIIGHHIQIRKKLKPYRI</sequence>
<evidence type="ECO:0000313" key="1">
    <source>
        <dbReference type="EMBL" id="OTF83212.1"/>
    </source>
</evidence>
<reference evidence="1 2" key="1">
    <citation type="submission" date="2017-03" db="EMBL/GenBank/DDBJ databases">
        <title>Genome Survey of Euroglyphus maynei.</title>
        <authorList>
            <person name="Arlian L.G."/>
            <person name="Morgan M.S."/>
            <person name="Rider S.D."/>
        </authorList>
    </citation>
    <scope>NUCLEOTIDE SEQUENCE [LARGE SCALE GENOMIC DNA]</scope>
    <source>
        <strain evidence="1">Arlian Lab</strain>
        <tissue evidence="1">Whole body</tissue>
    </source>
</reference>